<feature type="region of interest" description="Disordered" evidence="1">
    <location>
        <begin position="261"/>
        <end position="289"/>
    </location>
</feature>
<keyword evidence="5" id="KW-1185">Reference proteome</keyword>
<dbReference type="EMBL" id="CP147404">
    <property type="protein sequence ID" value="WXB93038.1"/>
    <property type="molecule type" value="Genomic_DNA"/>
</dbReference>
<dbReference type="RefSeq" id="WP_338752169.1">
    <property type="nucleotide sequence ID" value="NZ_CP147404.1"/>
</dbReference>
<feature type="domain" description="SGNH hydrolase-type esterase" evidence="3">
    <location>
        <begin position="33"/>
        <end position="228"/>
    </location>
</feature>
<feature type="signal peptide" evidence="2">
    <location>
        <begin position="1"/>
        <end position="26"/>
    </location>
</feature>
<dbReference type="Pfam" id="PF13472">
    <property type="entry name" value="Lipase_GDSL_2"/>
    <property type="match status" value="1"/>
</dbReference>
<evidence type="ECO:0000313" key="4">
    <source>
        <dbReference type="EMBL" id="WXB93038.1"/>
    </source>
</evidence>
<evidence type="ECO:0000313" key="5">
    <source>
        <dbReference type="Proteomes" id="UP001387364"/>
    </source>
</evidence>
<evidence type="ECO:0000259" key="3">
    <source>
        <dbReference type="Pfam" id="PF13472"/>
    </source>
</evidence>
<dbReference type="PANTHER" id="PTHR30383">
    <property type="entry name" value="THIOESTERASE 1/PROTEASE 1/LYSOPHOSPHOLIPASE L1"/>
    <property type="match status" value="1"/>
</dbReference>
<reference evidence="4 5" key="1">
    <citation type="submission" date="2024-02" db="EMBL/GenBank/DDBJ databases">
        <title>Seven novel Bacillus-like species.</title>
        <authorList>
            <person name="Liu G."/>
        </authorList>
    </citation>
    <scope>NUCLEOTIDE SEQUENCE [LARGE SCALE GENOMIC DNA]</scope>
    <source>
        <strain evidence="4 5">FJAT-52991</strain>
    </source>
</reference>
<dbReference type="PANTHER" id="PTHR30383:SF27">
    <property type="entry name" value="SPORE GERMINATION LIPASE LIPC"/>
    <property type="match status" value="1"/>
</dbReference>
<evidence type="ECO:0000256" key="1">
    <source>
        <dbReference type="SAM" id="MobiDB-lite"/>
    </source>
</evidence>
<protein>
    <submittedName>
        <fullName evidence="4">GDSL-type esterase/lipase family protein</fullName>
    </submittedName>
</protein>
<dbReference type="InterPro" id="IPR036514">
    <property type="entry name" value="SGNH_hydro_sf"/>
</dbReference>
<sequence length="303" mass="33399">MKKRVCLHFIVLLLAVASVWPMKAEAAGVHYVALGDSLAAGQTPNKEIGAGYADLIALSLQQSGNLASFSKKWAFPGYTTEQVLEQLDKKEVQQDVRQANVITISAGANDLLPLIQNDSVRGILSYEPIPAAFALNRVRKNYSQLLSEIKQLNPQAEIYAMGYYFPYPHVKEQHKPSVEEQLGILNQIIQQEAERAGANFVPVSPRFGNDAKSLVPNAKDVHPNTAGYLQMANSFFDVYAPGSPEIPEQVLNALPAPIPFSELTASQEEEEKEEEVKAEPEEVAIADQPIKGCKRGEEFLVRR</sequence>
<dbReference type="Gene3D" id="3.40.50.1110">
    <property type="entry name" value="SGNH hydrolase"/>
    <property type="match status" value="1"/>
</dbReference>
<dbReference type="SUPFAM" id="SSF52266">
    <property type="entry name" value="SGNH hydrolase"/>
    <property type="match status" value="1"/>
</dbReference>
<keyword evidence="2" id="KW-0732">Signal</keyword>
<feature type="chain" id="PRO_5046410038" evidence="2">
    <location>
        <begin position="27"/>
        <end position="303"/>
    </location>
</feature>
<name>A0ABZ2N5Q3_9BACI</name>
<accession>A0ABZ2N5Q3</accession>
<organism evidence="4 5">
    <name type="scientific">Bacillus kandeliae</name>
    <dbReference type="NCBI Taxonomy" id="3129297"/>
    <lineage>
        <taxon>Bacteria</taxon>
        <taxon>Bacillati</taxon>
        <taxon>Bacillota</taxon>
        <taxon>Bacilli</taxon>
        <taxon>Bacillales</taxon>
        <taxon>Bacillaceae</taxon>
        <taxon>Bacillus</taxon>
    </lineage>
</organism>
<gene>
    <name evidence="4" type="ORF">WDJ61_17720</name>
</gene>
<dbReference type="InterPro" id="IPR051532">
    <property type="entry name" value="Ester_Hydrolysis_Enzymes"/>
</dbReference>
<evidence type="ECO:0000256" key="2">
    <source>
        <dbReference type="SAM" id="SignalP"/>
    </source>
</evidence>
<dbReference type="InterPro" id="IPR013830">
    <property type="entry name" value="SGNH_hydro"/>
</dbReference>
<proteinExistence type="predicted"/>
<dbReference type="Proteomes" id="UP001387364">
    <property type="component" value="Chromosome"/>
</dbReference>